<sequence>MYKGTPLERAYMMHISRNRFWWTTHQRSSRKSVRSRKNQLNSQRFCAPRITSRGKLKRAEDSGYDDTGETEASVVSYASSYGCVFRAVRCLIQSSLSREGSGFPFLVVQGDDGYDGIRYDDDGGGDKSTTIEMHTHDSLDIVDADMSILIAQAISNRIRIRLSNLDILR</sequence>
<dbReference type="HOGENOM" id="CLU_1578285_0_0_1"/>
<reference evidence="2" key="1">
    <citation type="journal article" date="2011" name="PLoS Genet.">
        <title>Genomic analysis of the necrotrophic fungal pathogens Sclerotinia sclerotiorum and Botrytis cinerea.</title>
        <authorList>
            <person name="Amselem J."/>
            <person name="Cuomo C.A."/>
            <person name="van Kan J.A."/>
            <person name="Viaud M."/>
            <person name="Benito E.P."/>
            <person name="Couloux A."/>
            <person name="Coutinho P.M."/>
            <person name="de Vries R.P."/>
            <person name="Dyer P.S."/>
            <person name="Fillinger S."/>
            <person name="Fournier E."/>
            <person name="Gout L."/>
            <person name="Hahn M."/>
            <person name="Kohn L."/>
            <person name="Lapalu N."/>
            <person name="Plummer K.M."/>
            <person name="Pradier J.M."/>
            <person name="Quevillon E."/>
            <person name="Sharon A."/>
            <person name="Simon A."/>
            <person name="ten Have A."/>
            <person name="Tudzynski B."/>
            <person name="Tudzynski P."/>
            <person name="Wincker P."/>
            <person name="Andrew M."/>
            <person name="Anthouard V."/>
            <person name="Beever R.E."/>
            <person name="Beffa R."/>
            <person name="Benoit I."/>
            <person name="Bouzid O."/>
            <person name="Brault B."/>
            <person name="Chen Z."/>
            <person name="Choquer M."/>
            <person name="Collemare J."/>
            <person name="Cotton P."/>
            <person name="Danchin E.G."/>
            <person name="Da Silva C."/>
            <person name="Gautier A."/>
            <person name="Giraud C."/>
            <person name="Giraud T."/>
            <person name="Gonzalez C."/>
            <person name="Grossetete S."/>
            <person name="Guldener U."/>
            <person name="Henrissat B."/>
            <person name="Howlett B.J."/>
            <person name="Kodira C."/>
            <person name="Kretschmer M."/>
            <person name="Lappartient A."/>
            <person name="Leroch M."/>
            <person name="Levis C."/>
            <person name="Mauceli E."/>
            <person name="Neuveglise C."/>
            <person name="Oeser B."/>
            <person name="Pearson M."/>
            <person name="Poulain J."/>
            <person name="Poussereau N."/>
            <person name="Quesneville H."/>
            <person name="Rascle C."/>
            <person name="Schumacher J."/>
            <person name="Segurens B."/>
            <person name="Sexton A."/>
            <person name="Silva E."/>
            <person name="Sirven C."/>
            <person name="Soanes D.M."/>
            <person name="Talbot N.J."/>
            <person name="Templeton M."/>
            <person name="Yandava C."/>
            <person name="Yarden O."/>
            <person name="Zeng Q."/>
            <person name="Rollins J.A."/>
            <person name="Lebrun M.H."/>
            <person name="Dickman M."/>
        </authorList>
    </citation>
    <scope>NUCLEOTIDE SEQUENCE [LARGE SCALE GENOMIC DNA]</scope>
    <source>
        <strain evidence="2">T4</strain>
    </source>
</reference>
<gene>
    <name evidence="1" type="ORF">BofuT4_P129030.1</name>
</gene>
<dbReference type="AlphaFoldDB" id="G2YRF5"/>
<dbReference type="Proteomes" id="UP000008177">
    <property type="component" value="Unplaced contigs"/>
</dbReference>
<evidence type="ECO:0000313" key="1">
    <source>
        <dbReference type="EMBL" id="CCD54203.1"/>
    </source>
</evidence>
<name>G2YRF5_BOTF4</name>
<dbReference type="EMBL" id="FQ790350">
    <property type="protein sequence ID" value="CCD54203.1"/>
    <property type="molecule type" value="Genomic_DNA"/>
</dbReference>
<evidence type="ECO:0000313" key="2">
    <source>
        <dbReference type="Proteomes" id="UP000008177"/>
    </source>
</evidence>
<proteinExistence type="predicted"/>
<organism evidence="1 2">
    <name type="scientific">Botryotinia fuckeliana (strain T4)</name>
    <name type="common">Noble rot fungus</name>
    <name type="synonym">Botrytis cinerea</name>
    <dbReference type="NCBI Taxonomy" id="999810"/>
    <lineage>
        <taxon>Eukaryota</taxon>
        <taxon>Fungi</taxon>
        <taxon>Dikarya</taxon>
        <taxon>Ascomycota</taxon>
        <taxon>Pezizomycotina</taxon>
        <taxon>Leotiomycetes</taxon>
        <taxon>Helotiales</taxon>
        <taxon>Sclerotiniaceae</taxon>
        <taxon>Botrytis</taxon>
    </lineage>
</organism>
<accession>G2YRF5</accession>
<dbReference type="InParanoid" id="G2YRF5"/>
<protein>
    <submittedName>
        <fullName evidence="1">Uncharacterized protein</fullName>
    </submittedName>
</protein>